<keyword evidence="3" id="KW-0812">Transmembrane</keyword>
<keyword evidence="3" id="KW-0472">Membrane</keyword>
<dbReference type="Proteomes" id="UP000714380">
    <property type="component" value="Unassembled WGS sequence"/>
</dbReference>
<proteinExistence type="predicted"/>
<evidence type="ECO:0000256" key="2">
    <source>
        <dbReference type="ARBA" id="ARBA00034247"/>
    </source>
</evidence>
<dbReference type="RefSeq" id="WP_225670954.1">
    <property type="nucleotide sequence ID" value="NZ_JAEDAH010000005.1"/>
</dbReference>
<comment type="catalytic activity">
    <reaction evidence="2">
        <text>2 GTP = 3',3'-c-di-GMP + 2 diphosphate</text>
        <dbReference type="Rhea" id="RHEA:24898"/>
        <dbReference type="ChEBI" id="CHEBI:33019"/>
        <dbReference type="ChEBI" id="CHEBI:37565"/>
        <dbReference type="ChEBI" id="CHEBI:58805"/>
        <dbReference type="EC" id="2.7.7.65"/>
    </reaction>
</comment>
<gene>
    <name evidence="5" type="ORF">I9W95_01255</name>
</gene>
<dbReference type="InterPro" id="IPR048435">
    <property type="entry name" value="MASE6"/>
</dbReference>
<dbReference type="InterPro" id="IPR043128">
    <property type="entry name" value="Rev_trsase/Diguanyl_cyclase"/>
</dbReference>
<comment type="caution">
    <text evidence="5">The sequence shown here is derived from an EMBL/GenBank/DDBJ whole genome shotgun (WGS) entry which is preliminary data.</text>
</comment>
<feature type="transmembrane region" description="Helical" evidence="3">
    <location>
        <begin position="112"/>
        <end position="131"/>
    </location>
</feature>
<dbReference type="EC" id="2.7.7.65" evidence="1"/>
<reference evidence="5 6" key="1">
    <citation type="submission" date="2020-12" db="EMBL/GenBank/DDBJ databases">
        <title>Novel Thalassolituus-related marine hydrocarbonoclastic bacteria mediated algae-derived hydrocarbons mineralization in twilight zone of the northern South China Sea.</title>
        <authorList>
            <person name="Dong C."/>
        </authorList>
    </citation>
    <scope>NUCLEOTIDE SEQUENCE [LARGE SCALE GENOMIC DNA]</scope>
    <source>
        <strain evidence="5 6">IMCC1826</strain>
    </source>
</reference>
<dbReference type="InterPro" id="IPR050469">
    <property type="entry name" value="Diguanylate_Cyclase"/>
</dbReference>
<evidence type="ECO:0000256" key="1">
    <source>
        <dbReference type="ARBA" id="ARBA00012528"/>
    </source>
</evidence>
<dbReference type="NCBIfam" id="TIGR00254">
    <property type="entry name" value="GGDEF"/>
    <property type="match status" value="1"/>
</dbReference>
<dbReference type="PANTHER" id="PTHR45138:SF9">
    <property type="entry name" value="DIGUANYLATE CYCLASE DGCM-RELATED"/>
    <property type="match status" value="1"/>
</dbReference>
<keyword evidence="6" id="KW-1185">Reference proteome</keyword>
<dbReference type="InterPro" id="IPR000160">
    <property type="entry name" value="GGDEF_dom"/>
</dbReference>
<evidence type="ECO:0000259" key="4">
    <source>
        <dbReference type="PROSITE" id="PS50887"/>
    </source>
</evidence>
<feature type="domain" description="GGDEF" evidence="4">
    <location>
        <begin position="203"/>
        <end position="336"/>
    </location>
</feature>
<dbReference type="Gene3D" id="3.30.70.270">
    <property type="match status" value="1"/>
</dbReference>
<dbReference type="CDD" id="cd01949">
    <property type="entry name" value="GGDEF"/>
    <property type="match status" value="1"/>
</dbReference>
<evidence type="ECO:0000313" key="5">
    <source>
        <dbReference type="EMBL" id="MCA6062225.1"/>
    </source>
</evidence>
<feature type="transmembrane region" description="Helical" evidence="3">
    <location>
        <begin position="12"/>
        <end position="30"/>
    </location>
</feature>
<dbReference type="SUPFAM" id="SSF55073">
    <property type="entry name" value="Nucleotide cyclase"/>
    <property type="match status" value="1"/>
</dbReference>
<organism evidence="5 6">
    <name type="scientific">Thalassolituus marinus</name>
    <dbReference type="NCBI Taxonomy" id="671053"/>
    <lineage>
        <taxon>Bacteria</taxon>
        <taxon>Pseudomonadati</taxon>
        <taxon>Pseudomonadota</taxon>
        <taxon>Gammaproteobacteria</taxon>
        <taxon>Oceanospirillales</taxon>
        <taxon>Oceanospirillaceae</taxon>
        <taxon>Thalassolituus</taxon>
    </lineage>
</organism>
<feature type="transmembrane region" description="Helical" evidence="3">
    <location>
        <begin position="36"/>
        <end position="54"/>
    </location>
</feature>
<dbReference type="InterPro" id="IPR029787">
    <property type="entry name" value="Nucleotide_cyclase"/>
</dbReference>
<feature type="transmembrane region" description="Helical" evidence="3">
    <location>
        <begin position="137"/>
        <end position="158"/>
    </location>
</feature>
<protein>
    <recommendedName>
        <fullName evidence="1">diguanylate cyclase</fullName>
        <ecNumber evidence="1">2.7.7.65</ecNumber>
    </recommendedName>
</protein>
<evidence type="ECO:0000256" key="3">
    <source>
        <dbReference type="SAM" id="Phobius"/>
    </source>
</evidence>
<evidence type="ECO:0000313" key="6">
    <source>
        <dbReference type="Proteomes" id="UP000714380"/>
    </source>
</evidence>
<dbReference type="Pfam" id="PF20966">
    <property type="entry name" value="MASE6"/>
    <property type="match status" value="1"/>
</dbReference>
<dbReference type="Pfam" id="PF00990">
    <property type="entry name" value="GGDEF"/>
    <property type="match status" value="1"/>
</dbReference>
<accession>A0ABS7ZPE0</accession>
<dbReference type="PANTHER" id="PTHR45138">
    <property type="entry name" value="REGULATORY COMPONENTS OF SENSORY TRANSDUCTION SYSTEM"/>
    <property type="match status" value="1"/>
</dbReference>
<name>A0ABS7ZPE0_9GAMM</name>
<dbReference type="SMART" id="SM00267">
    <property type="entry name" value="GGDEF"/>
    <property type="match status" value="1"/>
</dbReference>
<dbReference type="EMBL" id="JAEDAH010000005">
    <property type="protein sequence ID" value="MCA6062225.1"/>
    <property type="molecule type" value="Genomic_DNA"/>
</dbReference>
<dbReference type="PROSITE" id="PS50887">
    <property type="entry name" value="GGDEF"/>
    <property type="match status" value="1"/>
</dbReference>
<keyword evidence="3" id="KW-1133">Transmembrane helix</keyword>
<feature type="transmembrane region" description="Helical" evidence="3">
    <location>
        <begin position="66"/>
        <end position="83"/>
    </location>
</feature>
<sequence>MSLREPLHRRTLIKILLLITGVSGVIFFALNMSRGLYVLGTVELIVAAYSLLLYRVVSRTEHLDKWILAYLIPFLTTMMFALAQPGASDTIFVWVFLIPQISYLLTGVGRGFVITAFYLFTAACIFLYRFYSSGVISPVSVANIVICAVAIWSFAHHYEHGRERYSRKLLHFAERDSLTGLLNRMRLAELVESEIRNARARQQSVAIVLLDLDYFKTVNDRYGHPAGDEALIFTAEKLQSVVRRTDYIFRLGGEEFCILLPGADLNAGREVAESARRALEQGDFHIGELDVPFTGSFGVAVSGRDGDSLIDLYHAADQRLYAAKHAGRNRVVSDEMELMFSVAEPAD</sequence>